<dbReference type="Pfam" id="PF13947">
    <property type="entry name" value="GUB_WAK_bind"/>
    <property type="match status" value="1"/>
</dbReference>
<comment type="caution">
    <text evidence="15">The sequence shown here is derived from an EMBL/GenBank/DDBJ whole genome shotgun (WGS) entry which is preliminary data.</text>
</comment>
<dbReference type="InterPro" id="IPR025287">
    <property type="entry name" value="WAK_GUB"/>
</dbReference>
<comment type="subcellular location">
    <subcellularLocation>
        <location evidence="1">Membrane</location>
        <topology evidence="1">Single-pass membrane protein</topology>
    </subcellularLocation>
</comment>
<evidence type="ECO:0000256" key="11">
    <source>
        <dbReference type="ARBA" id="ARBA00023180"/>
    </source>
</evidence>
<evidence type="ECO:0000256" key="3">
    <source>
        <dbReference type="ARBA" id="ARBA00022679"/>
    </source>
</evidence>
<keyword evidence="3" id="KW-0808">Transferase</keyword>
<dbReference type="PROSITE" id="PS00108">
    <property type="entry name" value="PROTEIN_KINASE_ST"/>
    <property type="match status" value="1"/>
</dbReference>
<dbReference type="Gene3D" id="3.30.200.20">
    <property type="entry name" value="Phosphorylase Kinase, domain 1"/>
    <property type="match status" value="1"/>
</dbReference>
<keyword evidence="8 12" id="KW-0067">ATP-binding</keyword>
<dbReference type="GO" id="GO:0030247">
    <property type="term" value="F:polysaccharide binding"/>
    <property type="evidence" value="ECO:0007669"/>
    <property type="project" value="InterPro"/>
</dbReference>
<evidence type="ECO:0000256" key="1">
    <source>
        <dbReference type="ARBA" id="ARBA00004167"/>
    </source>
</evidence>
<keyword evidence="5" id="KW-0732">Signal</keyword>
<gene>
    <name evidence="15" type="ORF">C2S53_008661</name>
</gene>
<dbReference type="InterPro" id="IPR011009">
    <property type="entry name" value="Kinase-like_dom_sf"/>
</dbReference>
<protein>
    <recommendedName>
        <fullName evidence="14">Protein kinase domain-containing protein</fullName>
    </recommendedName>
</protein>
<keyword evidence="10 13" id="KW-0472">Membrane</keyword>
<dbReference type="GO" id="GO:0005524">
    <property type="term" value="F:ATP binding"/>
    <property type="evidence" value="ECO:0007669"/>
    <property type="project" value="UniProtKB-UniRule"/>
</dbReference>
<keyword evidence="4 13" id="KW-0812">Transmembrane</keyword>
<dbReference type="InterPro" id="IPR001245">
    <property type="entry name" value="Ser-Thr/Tyr_kinase_cat_dom"/>
</dbReference>
<keyword evidence="7" id="KW-0418">Kinase</keyword>
<evidence type="ECO:0000259" key="14">
    <source>
        <dbReference type="PROSITE" id="PS50011"/>
    </source>
</evidence>
<dbReference type="Pfam" id="PF07714">
    <property type="entry name" value="PK_Tyr_Ser-Thr"/>
    <property type="match status" value="1"/>
</dbReference>
<evidence type="ECO:0000256" key="13">
    <source>
        <dbReference type="SAM" id="Phobius"/>
    </source>
</evidence>
<evidence type="ECO:0000256" key="12">
    <source>
        <dbReference type="PROSITE-ProRule" id="PRU10141"/>
    </source>
</evidence>
<dbReference type="InterPro" id="IPR008271">
    <property type="entry name" value="Ser/Thr_kinase_AS"/>
</dbReference>
<dbReference type="GO" id="GO:0004674">
    <property type="term" value="F:protein serine/threonine kinase activity"/>
    <property type="evidence" value="ECO:0007669"/>
    <property type="project" value="UniProtKB-KW"/>
</dbReference>
<proteinExistence type="predicted"/>
<evidence type="ECO:0000313" key="15">
    <source>
        <dbReference type="EMBL" id="KAH6831728.1"/>
    </source>
</evidence>
<dbReference type="PANTHER" id="PTHR46008:SF2">
    <property type="entry name" value="LEAF RUST 10 DISEASE-RESISTANCE LOCUS RECEPTOR-LIKE PROTEIN KINASE-LIKE 1.4"/>
    <property type="match status" value="1"/>
</dbReference>
<dbReference type="Proteomes" id="UP001190926">
    <property type="component" value="Unassembled WGS sequence"/>
</dbReference>
<evidence type="ECO:0000256" key="8">
    <source>
        <dbReference type="ARBA" id="ARBA00022840"/>
    </source>
</evidence>
<dbReference type="SUPFAM" id="SSF56112">
    <property type="entry name" value="Protein kinase-like (PK-like)"/>
    <property type="match status" value="1"/>
</dbReference>
<dbReference type="PROSITE" id="PS00107">
    <property type="entry name" value="PROTEIN_KINASE_ATP"/>
    <property type="match status" value="1"/>
</dbReference>
<dbReference type="AlphaFoldDB" id="A0AAD4P9H4"/>
<keyword evidence="2" id="KW-0723">Serine/threonine-protein kinase</keyword>
<keyword evidence="16" id="KW-1185">Reference proteome</keyword>
<sequence length="572" mass="64158">MKSVFSNTSFKRCQTQTCNGLNIQHPFWIPGLQEPDCGSPGFNISCRENRPLIVINGGGFIIIDIFYNNASFLVAESSVLESNVGECVAPQRNFSVDGTPFGYGPATTDLFFLYNCTTPYDRETYGVDCGSNATGRYSFAVFHLELLQHWNYSAEWCRGPVNAAVEADDLSRLLNMTYIDILKRGFVLQWGNHPTTGRRLNLELKIGIGIGAAAISTLIMCVIFSIYHHRHKKHRATSSPASQDCSLYPSMAKDLEKAGVHIFDYHELEEATEHFNPKRELGDGGYGAVYRGKLKDGREVAVKRLYENHLRRIEQFINEVEILTRLRHKNLVTLYGCTSCHSRELLLVYEFIPNGTLDDHLHGQRTELGVLSWSSRLSIAIETSSALAYLHSSDVIHRDVKSSNILIDNGFSVKVADFGLSRLLPTDATHVSTAPQGTPGYVDPEYNEFYQLTEKSDVYSFGVVLMELISSMPAIDFTRKRDEINLSTMAVKKIQDHALVDLVDPHLGFESDHKVRSMIVAVAELAFQCLQIGRDMRPNMQHVVDALRGIQSKGYTTDVMDIPADYTQMSED</sequence>
<organism evidence="15 16">
    <name type="scientific">Perilla frutescens var. hirtella</name>
    <name type="common">Perilla citriodora</name>
    <name type="synonym">Perilla setoyensis</name>
    <dbReference type="NCBI Taxonomy" id="608512"/>
    <lineage>
        <taxon>Eukaryota</taxon>
        <taxon>Viridiplantae</taxon>
        <taxon>Streptophyta</taxon>
        <taxon>Embryophyta</taxon>
        <taxon>Tracheophyta</taxon>
        <taxon>Spermatophyta</taxon>
        <taxon>Magnoliopsida</taxon>
        <taxon>eudicotyledons</taxon>
        <taxon>Gunneridae</taxon>
        <taxon>Pentapetalae</taxon>
        <taxon>asterids</taxon>
        <taxon>lamiids</taxon>
        <taxon>Lamiales</taxon>
        <taxon>Lamiaceae</taxon>
        <taxon>Nepetoideae</taxon>
        <taxon>Elsholtzieae</taxon>
        <taxon>Perilla</taxon>
    </lineage>
</organism>
<dbReference type="PANTHER" id="PTHR46008">
    <property type="entry name" value="LEAF RUST 10 DISEASE-RESISTANCE LOCUS RECEPTOR-LIKE PROTEIN KINASE-LIKE 1.4"/>
    <property type="match status" value="1"/>
</dbReference>
<feature type="domain" description="Protein kinase" evidence="14">
    <location>
        <begin position="275"/>
        <end position="550"/>
    </location>
</feature>
<evidence type="ECO:0000256" key="10">
    <source>
        <dbReference type="ARBA" id="ARBA00023136"/>
    </source>
</evidence>
<accession>A0AAD4P9H4</accession>
<feature type="transmembrane region" description="Helical" evidence="13">
    <location>
        <begin position="206"/>
        <end position="227"/>
    </location>
</feature>
<reference evidence="15 16" key="1">
    <citation type="journal article" date="2021" name="Nat. Commun.">
        <title>Incipient diploidization of the medicinal plant Perilla within 10,000 years.</title>
        <authorList>
            <person name="Zhang Y."/>
            <person name="Shen Q."/>
            <person name="Leng L."/>
            <person name="Zhang D."/>
            <person name="Chen S."/>
            <person name="Shi Y."/>
            <person name="Ning Z."/>
            <person name="Chen S."/>
        </authorList>
    </citation>
    <scope>NUCLEOTIDE SEQUENCE [LARGE SCALE GENOMIC DNA]</scope>
    <source>
        <strain evidence="16">cv. PC099</strain>
    </source>
</reference>
<dbReference type="EMBL" id="SDAM02000084">
    <property type="protein sequence ID" value="KAH6831728.1"/>
    <property type="molecule type" value="Genomic_DNA"/>
</dbReference>
<name>A0AAD4P9H4_PERFH</name>
<dbReference type="InterPro" id="IPR000719">
    <property type="entry name" value="Prot_kinase_dom"/>
</dbReference>
<dbReference type="PROSITE" id="PS50011">
    <property type="entry name" value="PROTEIN_KINASE_DOM"/>
    <property type="match status" value="1"/>
</dbReference>
<keyword evidence="6 12" id="KW-0547">Nucleotide-binding</keyword>
<keyword evidence="9 13" id="KW-1133">Transmembrane helix</keyword>
<evidence type="ECO:0000256" key="2">
    <source>
        <dbReference type="ARBA" id="ARBA00022527"/>
    </source>
</evidence>
<evidence type="ECO:0000256" key="4">
    <source>
        <dbReference type="ARBA" id="ARBA00022692"/>
    </source>
</evidence>
<evidence type="ECO:0000256" key="7">
    <source>
        <dbReference type="ARBA" id="ARBA00022777"/>
    </source>
</evidence>
<feature type="binding site" evidence="12">
    <location>
        <position position="303"/>
    </location>
    <ligand>
        <name>ATP</name>
        <dbReference type="ChEBI" id="CHEBI:30616"/>
    </ligand>
</feature>
<evidence type="ECO:0000256" key="5">
    <source>
        <dbReference type="ARBA" id="ARBA00022729"/>
    </source>
</evidence>
<keyword evidence="11" id="KW-0325">Glycoprotein</keyword>
<dbReference type="GO" id="GO:0005886">
    <property type="term" value="C:plasma membrane"/>
    <property type="evidence" value="ECO:0007669"/>
    <property type="project" value="UniProtKB-ARBA"/>
</dbReference>
<dbReference type="SMART" id="SM00220">
    <property type="entry name" value="S_TKc"/>
    <property type="match status" value="1"/>
</dbReference>
<evidence type="ECO:0000256" key="9">
    <source>
        <dbReference type="ARBA" id="ARBA00022989"/>
    </source>
</evidence>
<dbReference type="InterPro" id="IPR017441">
    <property type="entry name" value="Protein_kinase_ATP_BS"/>
</dbReference>
<dbReference type="Gene3D" id="1.10.510.10">
    <property type="entry name" value="Transferase(Phosphotransferase) domain 1"/>
    <property type="match status" value="1"/>
</dbReference>
<dbReference type="FunFam" id="1.10.510.10:FF:000161">
    <property type="entry name" value="Wall-associated receptor kinase-like 20"/>
    <property type="match status" value="1"/>
</dbReference>
<evidence type="ECO:0000256" key="6">
    <source>
        <dbReference type="ARBA" id="ARBA00022741"/>
    </source>
</evidence>
<evidence type="ECO:0000313" key="16">
    <source>
        <dbReference type="Proteomes" id="UP001190926"/>
    </source>
</evidence>